<keyword evidence="8 11" id="KW-0030">Aminoacyl-tRNA synthetase</keyword>
<accession>F7YVQ1</accession>
<comment type="domain">
    <text evidence="11">IleRS has two distinct active sites: one for aminoacylation and one for editing. The misactivated valine is translocated from the active site to the editing site, which sterically excludes the correctly activated isoleucine. The single editing site contains two valyl binding pockets, one specific for each substrate (Val-AMP or Val-tRNA(Ile)).</text>
</comment>
<evidence type="ECO:0000256" key="10">
    <source>
        <dbReference type="ARBA" id="ARBA00048359"/>
    </source>
</evidence>
<dbReference type="PRINTS" id="PR00984">
    <property type="entry name" value="TRNASYNTHILE"/>
</dbReference>
<dbReference type="Gene3D" id="1.10.730.20">
    <property type="match status" value="1"/>
</dbReference>
<evidence type="ECO:0000259" key="12">
    <source>
        <dbReference type="Pfam" id="PF00133"/>
    </source>
</evidence>
<keyword evidence="11" id="KW-0862">Zinc</keyword>
<organism evidence="15 16">
    <name type="scientific">Pseudothermotoga thermarum DSM 5069</name>
    <dbReference type="NCBI Taxonomy" id="688269"/>
    <lineage>
        <taxon>Bacteria</taxon>
        <taxon>Thermotogati</taxon>
        <taxon>Thermotogota</taxon>
        <taxon>Thermotogae</taxon>
        <taxon>Thermotogales</taxon>
        <taxon>Thermotogaceae</taxon>
        <taxon>Pseudothermotoga</taxon>
    </lineage>
</organism>
<name>F7YVQ1_9THEM</name>
<feature type="binding site" evidence="11">
    <location>
        <position position="885"/>
    </location>
    <ligand>
        <name>Zn(2+)</name>
        <dbReference type="ChEBI" id="CHEBI:29105"/>
    </ligand>
</feature>
<dbReference type="GO" id="GO:0008270">
    <property type="term" value="F:zinc ion binding"/>
    <property type="evidence" value="ECO:0007669"/>
    <property type="project" value="UniProtKB-UniRule"/>
</dbReference>
<proteinExistence type="inferred from homology"/>
<feature type="binding site" evidence="11">
    <location>
        <position position="882"/>
    </location>
    <ligand>
        <name>Zn(2+)</name>
        <dbReference type="ChEBI" id="CHEBI:29105"/>
    </ligand>
</feature>
<dbReference type="Gene3D" id="1.10.10.830">
    <property type="entry name" value="Ile-tRNA synthetase CP2 domain-like"/>
    <property type="match status" value="1"/>
</dbReference>
<evidence type="ECO:0000256" key="3">
    <source>
        <dbReference type="ARBA" id="ARBA00022598"/>
    </source>
</evidence>
<comment type="subcellular location">
    <subcellularLocation>
        <location evidence="11">Cytoplasm</location>
    </subcellularLocation>
</comment>
<dbReference type="PATRIC" id="fig|688269.3.peg.1716"/>
<comment type="function">
    <text evidence="9 11">Catalyzes the attachment of isoleucine to tRNA(Ile). As IleRS can inadvertently accommodate and process structurally similar amino acids such as valine, to avoid such errors it has two additional distinct tRNA(Ile)-dependent editing activities. One activity is designated as 'pretransfer' editing and involves the hydrolysis of activated Val-AMP. The other activity is designated 'posttransfer' editing and involves deacylation of mischarged Val-tRNA(Ile).</text>
</comment>
<keyword evidence="16" id="KW-1185">Reference proteome</keyword>
<feature type="short sequence motif" description="'HIGH' region" evidence="11">
    <location>
        <begin position="59"/>
        <end position="69"/>
    </location>
</feature>
<dbReference type="Pfam" id="PF06827">
    <property type="entry name" value="zf-FPG_IleRS"/>
    <property type="match status" value="1"/>
</dbReference>
<evidence type="ECO:0000256" key="7">
    <source>
        <dbReference type="ARBA" id="ARBA00022917"/>
    </source>
</evidence>
<dbReference type="eggNOG" id="COG0060">
    <property type="taxonomic scope" value="Bacteria"/>
</dbReference>
<comment type="catalytic activity">
    <reaction evidence="10 11">
        <text>tRNA(Ile) + L-isoleucine + ATP = L-isoleucyl-tRNA(Ile) + AMP + diphosphate</text>
        <dbReference type="Rhea" id="RHEA:11060"/>
        <dbReference type="Rhea" id="RHEA-COMP:9666"/>
        <dbReference type="Rhea" id="RHEA-COMP:9695"/>
        <dbReference type="ChEBI" id="CHEBI:30616"/>
        <dbReference type="ChEBI" id="CHEBI:33019"/>
        <dbReference type="ChEBI" id="CHEBI:58045"/>
        <dbReference type="ChEBI" id="CHEBI:78442"/>
        <dbReference type="ChEBI" id="CHEBI:78528"/>
        <dbReference type="ChEBI" id="CHEBI:456215"/>
        <dbReference type="EC" id="6.1.1.5"/>
    </reaction>
</comment>
<reference evidence="15 16" key="1">
    <citation type="submission" date="2010-11" db="EMBL/GenBank/DDBJ databases">
        <title>The complete genome of Thermotoga thermarum DSM 5069.</title>
        <authorList>
            <consortium name="US DOE Joint Genome Institute (JGI-PGF)"/>
            <person name="Lucas S."/>
            <person name="Copeland A."/>
            <person name="Lapidus A."/>
            <person name="Bruce D."/>
            <person name="Goodwin L."/>
            <person name="Pitluck S."/>
            <person name="Kyrpides N."/>
            <person name="Mavromatis K."/>
            <person name="Ivanova N."/>
            <person name="Zeytun A."/>
            <person name="Brettin T."/>
            <person name="Detter J.C."/>
            <person name="Tapia R."/>
            <person name="Han C."/>
            <person name="Land M."/>
            <person name="Hauser L."/>
            <person name="Markowitz V."/>
            <person name="Cheng J.-F."/>
            <person name="Hugenholtz P."/>
            <person name="Woyke T."/>
            <person name="Wu D."/>
            <person name="Spring S."/>
            <person name="Schroeder M."/>
            <person name="Brambilla E."/>
            <person name="Klenk H.-P."/>
            <person name="Eisen J.A."/>
        </authorList>
    </citation>
    <scope>NUCLEOTIDE SEQUENCE [LARGE SCALE GENOMIC DNA]</scope>
    <source>
        <strain evidence="15 16">DSM 5069</strain>
    </source>
</reference>
<keyword evidence="6 11" id="KW-0067">ATP-binding</keyword>
<dbReference type="Gene3D" id="3.40.50.620">
    <property type="entry name" value="HUPs"/>
    <property type="match status" value="2"/>
</dbReference>
<dbReference type="HAMAP" id="MF_02002">
    <property type="entry name" value="Ile_tRNA_synth_type1"/>
    <property type="match status" value="1"/>
</dbReference>
<dbReference type="PANTHER" id="PTHR42765:SF1">
    <property type="entry name" value="ISOLEUCINE--TRNA LIGASE, MITOCHONDRIAL"/>
    <property type="match status" value="1"/>
</dbReference>
<evidence type="ECO:0000256" key="4">
    <source>
        <dbReference type="ARBA" id="ARBA00022723"/>
    </source>
</evidence>
<feature type="domain" description="Zinc finger FPG/IleRS-type" evidence="13">
    <location>
        <begin position="879"/>
        <end position="908"/>
    </location>
</feature>
<dbReference type="AlphaFoldDB" id="F7YVQ1"/>
<evidence type="ECO:0000259" key="14">
    <source>
        <dbReference type="Pfam" id="PF08264"/>
    </source>
</evidence>
<dbReference type="SUPFAM" id="SSF47323">
    <property type="entry name" value="Anticodon-binding domain of a subclass of class I aminoacyl-tRNA synthetases"/>
    <property type="match status" value="1"/>
</dbReference>
<feature type="domain" description="Methionyl/Valyl/Leucyl/Isoleucyl-tRNA synthetase anticodon-binding" evidence="14">
    <location>
        <begin position="677"/>
        <end position="832"/>
    </location>
</feature>
<gene>
    <name evidence="11" type="primary">ileS</name>
    <name evidence="15" type="ORF">Theth_1669</name>
</gene>
<dbReference type="CDD" id="cd07960">
    <property type="entry name" value="Anticodon_Ia_Ile_BEm"/>
    <property type="match status" value="1"/>
</dbReference>
<dbReference type="InterPro" id="IPR002300">
    <property type="entry name" value="aa-tRNA-synth_Ia"/>
</dbReference>
<evidence type="ECO:0000256" key="1">
    <source>
        <dbReference type="ARBA" id="ARBA00006887"/>
    </source>
</evidence>
<evidence type="ECO:0000256" key="8">
    <source>
        <dbReference type="ARBA" id="ARBA00023146"/>
    </source>
</evidence>
<evidence type="ECO:0000313" key="16">
    <source>
        <dbReference type="Proteomes" id="UP000006804"/>
    </source>
</evidence>
<dbReference type="STRING" id="688269.Theth_1669"/>
<dbReference type="GO" id="GO:0005524">
    <property type="term" value="F:ATP binding"/>
    <property type="evidence" value="ECO:0007669"/>
    <property type="project" value="UniProtKB-UniRule"/>
</dbReference>
<dbReference type="SUPFAM" id="SSF50677">
    <property type="entry name" value="ValRS/IleRS/LeuRS editing domain"/>
    <property type="match status" value="1"/>
</dbReference>
<dbReference type="InterPro" id="IPR010663">
    <property type="entry name" value="Znf_FPG/IleRS"/>
</dbReference>
<dbReference type="NCBIfam" id="TIGR00392">
    <property type="entry name" value="ileS"/>
    <property type="match status" value="1"/>
</dbReference>
<dbReference type="InterPro" id="IPR023585">
    <property type="entry name" value="Ile-tRNA-ligase_type1"/>
</dbReference>
<dbReference type="KEGG" id="tta:Theth_1669"/>
<evidence type="ECO:0000256" key="5">
    <source>
        <dbReference type="ARBA" id="ARBA00022741"/>
    </source>
</evidence>
<feature type="short sequence motif" description="'KMSKS' region" evidence="11">
    <location>
        <begin position="595"/>
        <end position="599"/>
    </location>
</feature>
<dbReference type="Pfam" id="PF00133">
    <property type="entry name" value="tRNA-synt_1"/>
    <property type="match status" value="1"/>
</dbReference>
<feature type="binding site" evidence="11">
    <location>
        <position position="905"/>
    </location>
    <ligand>
        <name>Zn(2+)</name>
        <dbReference type="ChEBI" id="CHEBI:29105"/>
    </ligand>
</feature>
<keyword evidence="3 11" id="KW-0436">Ligase</keyword>
<evidence type="ECO:0000256" key="2">
    <source>
        <dbReference type="ARBA" id="ARBA00022490"/>
    </source>
</evidence>
<dbReference type="Proteomes" id="UP000006804">
    <property type="component" value="Chromosome"/>
</dbReference>
<dbReference type="GO" id="GO:0004822">
    <property type="term" value="F:isoleucine-tRNA ligase activity"/>
    <property type="evidence" value="ECO:0007669"/>
    <property type="project" value="UniProtKB-UniRule"/>
</dbReference>
<dbReference type="PROSITE" id="PS00178">
    <property type="entry name" value="AA_TRNA_LIGASE_I"/>
    <property type="match status" value="1"/>
</dbReference>
<protein>
    <recommendedName>
        <fullName evidence="11">Isoleucine--tRNA ligase</fullName>
        <ecNumber evidence="11">6.1.1.5</ecNumber>
    </recommendedName>
    <alternativeName>
        <fullName evidence="11">Isoleucyl-tRNA synthetase</fullName>
        <shortName evidence="11">IleRS</shortName>
    </alternativeName>
</protein>
<dbReference type="InterPro" id="IPR009008">
    <property type="entry name" value="Val/Leu/Ile-tRNA-synth_edit"/>
</dbReference>
<dbReference type="EC" id="6.1.1.5" evidence="11"/>
<keyword evidence="5 11" id="KW-0547">Nucleotide-binding</keyword>
<comment type="subunit">
    <text evidence="11">Monomer.</text>
</comment>
<dbReference type="PANTHER" id="PTHR42765">
    <property type="entry name" value="SOLEUCYL-TRNA SYNTHETASE"/>
    <property type="match status" value="1"/>
</dbReference>
<dbReference type="InterPro" id="IPR050081">
    <property type="entry name" value="Ile-tRNA_ligase"/>
</dbReference>
<feature type="domain" description="Aminoacyl-tRNA synthetase class Ia" evidence="12">
    <location>
        <begin position="29"/>
        <end position="634"/>
    </location>
</feature>
<dbReference type="InterPro" id="IPR013155">
    <property type="entry name" value="M/V/L/I-tRNA-synth_anticd-bd"/>
</dbReference>
<dbReference type="SUPFAM" id="SSF52374">
    <property type="entry name" value="Nucleotidylyl transferase"/>
    <property type="match status" value="1"/>
</dbReference>
<dbReference type="Pfam" id="PF08264">
    <property type="entry name" value="Anticodon_1"/>
    <property type="match status" value="1"/>
</dbReference>
<feature type="binding site" evidence="11">
    <location>
        <position position="598"/>
    </location>
    <ligand>
        <name>ATP</name>
        <dbReference type="ChEBI" id="CHEBI:30616"/>
    </ligand>
</feature>
<dbReference type="EMBL" id="CP002351">
    <property type="protein sequence ID" value="AEH51716.1"/>
    <property type="molecule type" value="Genomic_DNA"/>
</dbReference>
<sequence length="913" mass="105349">MTLEYKDTLNLPSTDFPMRANLVEKEPRILEKWKKIDVYRYLLKQRENCPTFILHDGPPYANGAIHIGTASNKILKDIVVKYKIFQGYKSPYVPGWDTHGLPIEHKVTTMLGEKAKTMSAIQIRKACEEFAKSQIEMQKKQFQRLGVIGDWENYYATLTPDYEYKIYEVFEKLVEDGYIYRARKPVLWCMNCQTALAQAEIEYYDHVSPSIYVKFKMKDSENEYIVIWTTTPWTLPGNTGVAVHPDHTYVKVEVNGEIWIVAEKLLQSMMKELGINEYKVVEKFNGKELNGKLALHPLYERTSRIITADYVDMETGTGCVHIAPGHGEEDYEYGYLIHGLEVLSPVDEAGNFTPEAGKYSGMNIVEANDVIIEDLRKIGALLKASSVSHSYPHCWRCKNPVIFRATDQWFISIDRNNLRKRILEQIEKVKWVPDWGKNRISAMIEERPDWCISRQRVWGVPIPAFKCKDCGHVSLTPQTVRHFAEIVKEKGTNAWFELEEEQLLPPGFVCPNCGSRNFSKMMDTLDVWIDSGASFEAVLNNRPDLSFPADMYLEGSDQHRGWFNSSIVLSVVKHGVAPYKIVLTHGFIKDEEGKKMSKSLGNVVDPLEICSKYGADVLRLWLASSDYFNDIRISEKIILQQVEVYKKLRNTIRYLLANLNDFDEKQAVPYEKLLPIDKWALGRLQQIVKSVTDAYEDYEFSRAYNILVKYCSVELSSVYLDIIKDRLYVEGKNSLKRKSAQTVLYEILKSVLIMLAPILTFTCEEAYEHFRGKKFETIFAETWPKYHPEWVDEKLLADFDKLMEVRDVVLKKLEEARQNDLIGHSLDAKVTIKIASKDYYELLEKYSQILEEFLIVSQVKFTKDGGTSLIKVEVDKADGQKCERCWKYHPMAGFDPRFPKACPRCVEVLSSEG</sequence>
<keyword evidence="7 11" id="KW-0648">Protein biosynthesis</keyword>
<evidence type="ECO:0000259" key="13">
    <source>
        <dbReference type="Pfam" id="PF06827"/>
    </source>
</evidence>
<dbReference type="InterPro" id="IPR033708">
    <property type="entry name" value="Anticodon_Ile_BEm"/>
</dbReference>
<evidence type="ECO:0000256" key="6">
    <source>
        <dbReference type="ARBA" id="ARBA00022840"/>
    </source>
</evidence>
<evidence type="ECO:0000313" key="15">
    <source>
        <dbReference type="EMBL" id="AEH51716.1"/>
    </source>
</evidence>
<comment type="cofactor">
    <cofactor evidence="11">
        <name>Zn(2+)</name>
        <dbReference type="ChEBI" id="CHEBI:29105"/>
    </cofactor>
    <text evidence="11">Binds 1 zinc ion per subunit.</text>
</comment>
<dbReference type="GO" id="GO:0000049">
    <property type="term" value="F:tRNA binding"/>
    <property type="evidence" value="ECO:0007669"/>
    <property type="project" value="InterPro"/>
</dbReference>
<evidence type="ECO:0000256" key="11">
    <source>
        <dbReference type="HAMAP-Rule" id="MF_02002"/>
    </source>
</evidence>
<dbReference type="InterPro" id="IPR009080">
    <property type="entry name" value="tRNAsynth_Ia_anticodon-bd"/>
</dbReference>
<evidence type="ECO:0000256" key="9">
    <source>
        <dbReference type="ARBA" id="ARBA00025217"/>
    </source>
</evidence>
<dbReference type="GO" id="GO:0006428">
    <property type="term" value="P:isoleucyl-tRNA aminoacylation"/>
    <property type="evidence" value="ECO:0007669"/>
    <property type="project" value="UniProtKB-UniRule"/>
</dbReference>
<feature type="binding site" evidence="11">
    <location>
        <position position="902"/>
    </location>
    <ligand>
        <name>Zn(2+)</name>
        <dbReference type="ChEBI" id="CHEBI:29105"/>
    </ligand>
</feature>
<keyword evidence="2 11" id="KW-0963">Cytoplasm</keyword>
<dbReference type="HOGENOM" id="CLU_001493_7_0_0"/>
<dbReference type="GO" id="GO:0005829">
    <property type="term" value="C:cytosol"/>
    <property type="evidence" value="ECO:0007669"/>
    <property type="project" value="TreeGrafter"/>
</dbReference>
<dbReference type="CDD" id="cd00818">
    <property type="entry name" value="IleRS_core"/>
    <property type="match status" value="1"/>
</dbReference>
<dbReference type="InterPro" id="IPR014729">
    <property type="entry name" value="Rossmann-like_a/b/a_fold"/>
</dbReference>
<dbReference type="InterPro" id="IPR002301">
    <property type="entry name" value="Ile-tRNA-ligase"/>
</dbReference>
<feature type="binding site" evidence="11">
    <location>
        <position position="554"/>
    </location>
    <ligand>
        <name>L-isoleucyl-5'-AMP</name>
        <dbReference type="ChEBI" id="CHEBI:178002"/>
    </ligand>
</feature>
<comment type="similarity">
    <text evidence="1 11">Belongs to the class-I aminoacyl-tRNA synthetase family. IleS type 1 subfamily.</text>
</comment>
<dbReference type="FunFam" id="3.40.50.620:FF:000152">
    <property type="entry name" value="Isoleucine--tRNA ligase"/>
    <property type="match status" value="1"/>
</dbReference>
<keyword evidence="4 11" id="KW-0479">Metal-binding</keyword>
<dbReference type="InterPro" id="IPR001412">
    <property type="entry name" value="aa-tRNA-synth_I_CS"/>
</dbReference>
<dbReference type="GO" id="GO:0002161">
    <property type="term" value="F:aminoacyl-tRNA deacylase activity"/>
    <property type="evidence" value="ECO:0007669"/>
    <property type="project" value="InterPro"/>
</dbReference>